<name>E4S5T7_CALA7</name>
<feature type="region of interest" description="Disordered" evidence="1">
    <location>
        <begin position="1"/>
        <end position="24"/>
    </location>
</feature>
<dbReference type="STRING" id="632335.Calkr_2132"/>
<dbReference type="RefSeq" id="WP_013433318.1">
    <property type="nucleotide sequence ID" value="NC_014721.1"/>
</dbReference>
<reference key="1">
    <citation type="submission" date="2010-11" db="EMBL/GenBank/DDBJ databases">
        <title>Complete sequence of chromosome of Caldicellulosiruptor kristjanssonii 177R1B.</title>
        <authorList>
            <consortium name="US DOE Joint Genome Institute"/>
            <person name="Lucas S."/>
            <person name="Copeland A."/>
            <person name="Lapidus A."/>
            <person name="Cheng J.-F."/>
            <person name="Bruce D."/>
            <person name="Goodwin L."/>
            <person name="Pitluck S."/>
            <person name="Davenport K."/>
            <person name="Detter J.C."/>
            <person name="Han C."/>
            <person name="Tapia R."/>
            <person name="Land M."/>
            <person name="Hauser L."/>
            <person name="Jeffries C."/>
            <person name="Kyrpides N."/>
            <person name="Ivanova N."/>
            <person name="Mikhailova N."/>
            <person name="Blumer-Schuette S.E."/>
            <person name="Kelly R.M."/>
            <person name="Woyke T."/>
        </authorList>
    </citation>
    <scope>NUCLEOTIDE SEQUENCE</scope>
    <source>
        <strain>177R1B</strain>
    </source>
</reference>
<sequence length="55" mass="6248">MRSKDEQDTENNPQTPADANKETAADDVKELLLLAQNLQEEDLKLLKQIAKRLGR</sequence>
<proteinExistence type="predicted"/>
<organism evidence="2 3">
    <name type="scientific">Caldicellulosiruptor acetigenus (strain ATCC 700853 / DSM 12137 / I77R1B)</name>
    <name type="common">Caldicellulosiruptor kristjanssonii</name>
    <dbReference type="NCBI Taxonomy" id="632335"/>
    <lineage>
        <taxon>Bacteria</taxon>
        <taxon>Bacillati</taxon>
        <taxon>Bacillota</taxon>
        <taxon>Bacillota incertae sedis</taxon>
        <taxon>Caldicellulosiruptorales</taxon>
        <taxon>Caldicellulosiruptoraceae</taxon>
        <taxon>Caldicellulosiruptor</taxon>
    </lineage>
</organism>
<dbReference type="HOGENOM" id="CLU_3023345_0_0_9"/>
<dbReference type="Proteomes" id="UP000009256">
    <property type="component" value="Chromosome"/>
</dbReference>
<dbReference type="AlphaFoldDB" id="E4S5T7"/>
<evidence type="ECO:0000313" key="3">
    <source>
        <dbReference type="Proteomes" id="UP000009256"/>
    </source>
</evidence>
<dbReference type="KEGG" id="cki:Calkr_2132"/>
<gene>
    <name evidence="2" type="ordered locus">Calkr_2132</name>
</gene>
<accession>E4S5T7</accession>
<keyword evidence="3" id="KW-1185">Reference proteome</keyword>
<evidence type="ECO:0000256" key="1">
    <source>
        <dbReference type="SAM" id="MobiDB-lite"/>
    </source>
</evidence>
<protein>
    <submittedName>
        <fullName evidence="2">Uncharacterized protein</fullName>
    </submittedName>
</protein>
<evidence type="ECO:0000313" key="2">
    <source>
        <dbReference type="EMBL" id="ADQ41597.1"/>
    </source>
</evidence>
<dbReference type="EMBL" id="CP002326">
    <property type="protein sequence ID" value="ADQ41597.1"/>
    <property type="molecule type" value="Genomic_DNA"/>
</dbReference>
<reference evidence="2 3" key="2">
    <citation type="journal article" date="2011" name="J. Bacteriol.">
        <title>Complete genome sequences for the anaerobic, extremely thermophilic plant biomass-degrading bacteria Caldicellulosiruptor hydrothermalis, Caldicellulosiruptor kristjanssonii, Caldicellulosiruptor kronotskyensis, Caldicellulosiruptor owensenis, and Caldicellulosiruptor lactoaceticus.</title>
        <authorList>
            <person name="Blumer-Schuette S.E."/>
            <person name="Ozdemir I."/>
            <person name="Mistry D."/>
            <person name="Lucas S."/>
            <person name="Lapidus A."/>
            <person name="Cheng J.F."/>
            <person name="Goodwin L.A."/>
            <person name="Pitluck S."/>
            <person name="Land M.L."/>
            <person name="Hauser L.J."/>
            <person name="Woyke T."/>
            <person name="Mikhailova N."/>
            <person name="Pati A."/>
            <person name="Kyrpides N.C."/>
            <person name="Ivanova N."/>
            <person name="Detter J.C."/>
            <person name="Walston-Davenport K."/>
            <person name="Han S."/>
            <person name="Adams M.W."/>
            <person name="Kelly R.M."/>
        </authorList>
    </citation>
    <scope>NUCLEOTIDE SEQUENCE [LARGE SCALE GENOMIC DNA]</scope>
    <source>
        <strain evidence="3">ATCC 700853 / DSM 12137 / I77R1B</strain>
    </source>
</reference>